<name>A0ACB7XWI2_9ERIC</name>
<dbReference type="Proteomes" id="UP000828048">
    <property type="component" value="Chromosome 1"/>
</dbReference>
<protein>
    <submittedName>
        <fullName evidence="1">Uncharacterized protein</fullName>
    </submittedName>
</protein>
<dbReference type="EMBL" id="CM037151">
    <property type="protein sequence ID" value="KAH7844835.1"/>
    <property type="molecule type" value="Genomic_DNA"/>
</dbReference>
<comment type="caution">
    <text evidence="1">The sequence shown here is derived from an EMBL/GenBank/DDBJ whole genome shotgun (WGS) entry which is preliminary data.</text>
</comment>
<organism evidence="1 2">
    <name type="scientific">Vaccinium darrowii</name>
    <dbReference type="NCBI Taxonomy" id="229202"/>
    <lineage>
        <taxon>Eukaryota</taxon>
        <taxon>Viridiplantae</taxon>
        <taxon>Streptophyta</taxon>
        <taxon>Embryophyta</taxon>
        <taxon>Tracheophyta</taxon>
        <taxon>Spermatophyta</taxon>
        <taxon>Magnoliopsida</taxon>
        <taxon>eudicotyledons</taxon>
        <taxon>Gunneridae</taxon>
        <taxon>Pentapetalae</taxon>
        <taxon>asterids</taxon>
        <taxon>Ericales</taxon>
        <taxon>Ericaceae</taxon>
        <taxon>Vaccinioideae</taxon>
        <taxon>Vaccinieae</taxon>
        <taxon>Vaccinium</taxon>
    </lineage>
</organism>
<accession>A0ACB7XWI2</accession>
<gene>
    <name evidence="1" type="ORF">Vadar_032212</name>
</gene>
<keyword evidence="2" id="KW-1185">Reference proteome</keyword>
<evidence type="ECO:0000313" key="1">
    <source>
        <dbReference type="EMBL" id="KAH7844835.1"/>
    </source>
</evidence>
<evidence type="ECO:0000313" key="2">
    <source>
        <dbReference type="Proteomes" id="UP000828048"/>
    </source>
</evidence>
<sequence>MANVQQKTLTCFCYWGGKRTVNSNCTFSYDGGFSKAVLLKEGLKLFELIEKICAALKTTVGEKQFFYNTNRDKTKCLLLDDEDTVAMMFHCNEDEVDLFVEEPPRSNDDLTAVFPSTRESLLADNTVVASNNVMEMTNSHTKEMGMIPYLPEDVNEILSGKGQLFDSPDIFKQALMIFAASNKFSFKYLDNSKAYYRVVCKVEGCPWKLTATCDGGGDVVRVIGMKNEHIHNASDGSSYKATISSKQVGLFFKNKIVQKPSFLPRDICNEFENAFQYRMSYKQGWRAKEQAKECISGPPSSCFHLLPWMCRRLEDAIPGTRAVWTSDEGKFKQLFVSYGCSIAGFKYCRPVLKLDACFLTGYYRGHCLSASAHDADDGLYPLAYAIVSSENDDDWLWFLQNLKEVIGERRVVLVTDRNTSLLNGIIKVFGGDCNAWCLRHLKENFSRFASSKGFKNERRKAALKIVDQIAYARTENIFNFHMGRLRGMDPDLAKWVEDNNPNHWSNAYFPYKRWDKMYTNLAECYNNWILPLRDLDIMQFMTGHVTKLTDMLVRKRAASCSWKLPVGPQIEKEIKEHQLVARKYMHRPTSPTEFTVLNTHQKQFAVKFDQRTCSCLAWQMSGVPCAHACCAIQNSGFSIYDMVDPMMCKSTQILIYENSMSPVPLHDMPLLSSFDPSNLSSYITDEGMTCTDPVINPPSTKRGSRRPKKRRIESQTQERDTVNCSRCREPGHNRSTCKAPIPG</sequence>
<proteinExistence type="predicted"/>
<reference evidence="1 2" key="1">
    <citation type="journal article" date="2021" name="Hortic Res">
        <title>High-quality reference genome and annotation aids understanding of berry development for evergreen blueberry (Vaccinium darrowii).</title>
        <authorList>
            <person name="Yu J."/>
            <person name="Hulse-Kemp A.M."/>
            <person name="Babiker E."/>
            <person name="Staton M."/>
        </authorList>
    </citation>
    <scope>NUCLEOTIDE SEQUENCE [LARGE SCALE GENOMIC DNA]</scope>
    <source>
        <strain evidence="2">cv. NJ 8807/NJ 8810</strain>
        <tissue evidence="1">Young leaf</tissue>
    </source>
</reference>